<dbReference type="PANTHER" id="PTHR30069">
    <property type="entry name" value="TONB-DEPENDENT OUTER MEMBRANE RECEPTOR"/>
    <property type="match status" value="1"/>
</dbReference>
<comment type="subcellular location">
    <subcellularLocation>
        <location evidence="1">Cell outer membrane</location>
        <topology evidence="1">Multi-pass membrane protein</topology>
    </subcellularLocation>
</comment>
<keyword evidence="9" id="KW-1185">Reference proteome</keyword>
<dbReference type="Pfam" id="PF25183">
    <property type="entry name" value="OMP_b-brl_4"/>
    <property type="match status" value="1"/>
</dbReference>
<dbReference type="PANTHER" id="PTHR30069:SF46">
    <property type="entry name" value="OAR PROTEIN"/>
    <property type="match status" value="1"/>
</dbReference>
<dbReference type="GO" id="GO:0004180">
    <property type="term" value="F:carboxypeptidase activity"/>
    <property type="evidence" value="ECO:0007669"/>
    <property type="project" value="UniProtKB-KW"/>
</dbReference>
<dbReference type="EMBL" id="QKLU01000008">
    <property type="protein sequence ID" value="PYF70636.1"/>
    <property type="molecule type" value="Genomic_DNA"/>
</dbReference>
<evidence type="ECO:0000313" key="9">
    <source>
        <dbReference type="Proteomes" id="UP000248198"/>
    </source>
</evidence>
<evidence type="ECO:0000256" key="5">
    <source>
        <dbReference type="ARBA" id="ARBA00023136"/>
    </source>
</evidence>
<dbReference type="Pfam" id="PF13620">
    <property type="entry name" value="CarboxypepD_reg"/>
    <property type="match status" value="1"/>
</dbReference>
<dbReference type="InterPro" id="IPR057601">
    <property type="entry name" value="Oar-like_b-barrel"/>
</dbReference>
<dbReference type="InterPro" id="IPR008969">
    <property type="entry name" value="CarboxyPept-like_regulatory"/>
</dbReference>
<dbReference type="GO" id="GO:0044718">
    <property type="term" value="P:siderophore transmembrane transport"/>
    <property type="evidence" value="ECO:0007669"/>
    <property type="project" value="TreeGrafter"/>
</dbReference>
<keyword evidence="2" id="KW-0813">Transport</keyword>
<name>A0A318UBC6_9SPHI</name>
<dbReference type="Proteomes" id="UP000248198">
    <property type="component" value="Unassembled WGS sequence"/>
</dbReference>
<keyword evidence="5" id="KW-0472">Membrane</keyword>
<dbReference type="SUPFAM" id="SSF56935">
    <property type="entry name" value="Porins"/>
    <property type="match status" value="1"/>
</dbReference>
<feature type="domain" description="TonB-dependent transporter Oar-like beta-barrel" evidence="7">
    <location>
        <begin position="228"/>
        <end position="1013"/>
    </location>
</feature>
<keyword evidence="8" id="KW-0378">Hydrolase</keyword>
<keyword evidence="4" id="KW-0812">Transmembrane</keyword>
<evidence type="ECO:0000256" key="3">
    <source>
        <dbReference type="ARBA" id="ARBA00022452"/>
    </source>
</evidence>
<dbReference type="GO" id="GO:0015344">
    <property type="term" value="F:siderophore uptake transmembrane transporter activity"/>
    <property type="evidence" value="ECO:0007669"/>
    <property type="project" value="TreeGrafter"/>
</dbReference>
<evidence type="ECO:0000313" key="8">
    <source>
        <dbReference type="EMBL" id="PYF70636.1"/>
    </source>
</evidence>
<comment type="caution">
    <text evidence="8">The sequence shown here is derived from an EMBL/GenBank/DDBJ whole genome shotgun (WGS) entry which is preliminary data.</text>
</comment>
<evidence type="ECO:0000256" key="6">
    <source>
        <dbReference type="ARBA" id="ARBA00023237"/>
    </source>
</evidence>
<dbReference type="Gene3D" id="2.60.40.1120">
    <property type="entry name" value="Carboxypeptidase-like, regulatory domain"/>
    <property type="match status" value="1"/>
</dbReference>
<keyword evidence="8" id="KW-0645">Protease</keyword>
<dbReference type="GO" id="GO:0009279">
    <property type="term" value="C:cell outer membrane"/>
    <property type="evidence" value="ECO:0007669"/>
    <property type="project" value="UniProtKB-SubCell"/>
</dbReference>
<organism evidence="8 9">
    <name type="scientific">Pedobacter nutrimenti</name>
    <dbReference type="NCBI Taxonomy" id="1241337"/>
    <lineage>
        <taxon>Bacteria</taxon>
        <taxon>Pseudomonadati</taxon>
        <taxon>Bacteroidota</taxon>
        <taxon>Sphingobacteriia</taxon>
        <taxon>Sphingobacteriales</taxon>
        <taxon>Sphingobacteriaceae</taxon>
        <taxon>Pedobacter</taxon>
    </lineage>
</organism>
<sequence length="1078" mass="119002">MMLSWHFVRAQNETTASISGMVSDPGGIIAGATVVARHEPSGTVYKTTTRPDGRYNLPSMRIGGPYTISVSYVGFKTQTESVQKLALGQNYTVNVKLNSDNTTLSEVAIVGTQNKVFNSSRTGASQNISRTQIQNLPTLNRSFVDFVKLTPQFSLQFGNPSFAGRSNVANNFTVDGALFNNAFGLQGTIGSQTNSQPINMDAFEEISVNIAPYDVRQSGFTGAAINAVTRSGTNEFQGSLNGYYRNQDLVSEKIYTGAKSPVSNFNLKGYGFTFGGPIIKNKLFFFLSGELERRIDPATNFIASRNGSTGANVARVKGEDLDALSAYLNTLGYNPGPYENYPLNQRSDKFSVKIDYNIDSKNTLSLKYFYFRSFKDILPSNAGAPIGGRQPSQSSLPFQSAGYGINNNMDNVNLEFRTRFSNKISNQVTLGYNKMRDFRESKGGNPFPLVDILGVGGTSYTAFGYEPFTAFNTLNTDVLQFTDNLNIYAGAHEITLGVNFEHYKTLNGFAPNYYGAYTFNSLDDFYNSAKNGVSNATRYQIQYSVLPDGSFPYAQIKANMFGFYAQDAYSVSNELKVTAGLRVDVPVISAGQDITNQNVANLSFYNGEKIDVSKYPKTSLLWSPRLGFNWNVNNEGQTQVRGGTGIFTGRPPLVWISNQAGNNGAQFGSENTPNPTNRPFTPDVNAYRNPTKATAESNASYNLAVTANNFKFPQVWRSNLAVDQKLPGGVTATLEALYAKDLNAVYFRNANLNTDAYTPLLGADNRPRYNSPQIYGGGVKPTPQNPKISEAVVMDNTSKGYSYTITGMLQKEFKSGFYASLGYTFTDSRSVNDGGTVAQNMWRDRFVSSNPNANDLSYSGFMVRNRLIASLAYRKEYLGHLGTTISLFYQLQNGPRSSYTYGGDLNNDGLVTNDLIYVPANQSEIMLVPDNPRDTRTPNQMWAQLNSYISQDGYLNSRRGKYAERNGLVNPFIGTLDVRIAQDLFASLNNKKHSLQLTFDIFNLGNLLNTNWGVSKVANRANGLLSYKAIDPASGKPTFSFPYLDDVNQIPLVNTFSNNVDENSRWRIQLGLRYRFNQ</sequence>
<accession>A0A318UBC6</accession>
<evidence type="ECO:0000256" key="2">
    <source>
        <dbReference type="ARBA" id="ARBA00022448"/>
    </source>
</evidence>
<keyword evidence="8" id="KW-0121">Carboxypeptidase</keyword>
<proteinExistence type="predicted"/>
<keyword evidence="6" id="KW-0998">Cell outer membrane</keyword>
<dbReference type="Gene3D" id="2.40.170.20">
    <property type="entry name" value="TonB-dependent receptor, beta-barrel domain"/>
    <property type="match status" value="1"/>
</dbReference>
<dbReference type="SUPFAM" id="SSF49464">
    <property type="entry name" value="Carboxypeptidase regulatory domain-like"/>
    <property type="match status" value="1"/>
</dbReference>
<dbReference type="InterPro" id="IPR036942">
    <property type="entry name" value="Beta-barrel_TonB_sf"/>
</dbReference>
<evidence type="ECO:0000256" key="1">
    <source>
        <dbReference type="ARBA" id="ARBA00004571"/>
    </source>
</evidence>
<protein>
    <submittedName>
        <fullName evidence="8">Carboxypeptidase family protein</fullName>
    </submittedName>
</protein>
<gene>
    <name evidence="8" type="ORF">B0O44_10862</name>
</gene>
<keyword evidence="3" id="KW-1134">Transmembrane beta strand</keyword>
<dbReference type="AlphaFoldDB" id="A0A318UBC6"/>
<evidence type="ECO:0000259" key="7">
    <source>
        <dbReference type="Pfam" id="PF25183"/>
    </source>
</evidence>
<reference evidence="8 9" key="1">
    <citation type="submission" date="2018-06" db="EMBL/GenBank/DDBJ databases">
        <title>Genomic Encyclopedia of Archaeal and Bacterial Type Strains, Phase II (KMG-II): from individual species to whole genera.</title>
        <authorList>
            <person name="Goeker M."/>
        </authorList>
    </citation>
    <scope>NUCLEOTIDE SEQUENCE [LARGE SCALE GENOMIC DNA]</scope>
    <source>
        <strain evidence="8 9">DSM 27372</strain>
    </source>
</reference>
<dbReference type="InterPro" id="IPR039426">
    <property type="entry name" value="TonB-dep_rcpt-like"/>
</dbReference>
<evidence type="ECO:0000256" key="4">
    <source>
        <dbReference type="ARBA" id="ARBA00022692"/>
    </source>
</evidence>